<protein>
    <recommendedName>
        <fullName evidence="4">PPM-type phosphatase domain-containing protein</fullName>
    </recommendedName>
</protein>
<dbReference type="InterPro" id="IPR036457">
    <property type="entry name" value="PPM-type-like_dom_sf"/>
</dbReference>
<evidence type="ECO:0000256" key="1">
    <source>
        <dbReference type="ARBA" id="ARBA00004370"/>
    </source>
</evidence>
<gene>
    <name evidence="5" type="ORF">SteCoe_30702</name>
</gene>
<dbReference type="PROSITE" id="PS51746">
    <property type="entry name" value="PPM_2"/>
    <property type="match status" value="1"/>
</dbReference>
<sequence>MGNCCKNQDFERIHLEFSRVNQEVEIEIRKKDGATKKPEKVRFTFKPAQTRVHKTISQAGIQLKISGIVLPGQDPHNKIAKECQDGLLIFTEDQHIFLCIFDGHGTTGKATVDFCISYMNAFISGASKNHIDDPCRFLTEMIISCDKQLRENTDIDTAISGTTAVCCYLRDEELYVASVGDSRAILASIGENREKEDIAKPNPYKKNIHVENEIKYTLLTIDQKPDVESEKERILESGAKIRQLTNLLGQPIGPARVWNKAGNMPGLAMSRSIGDNVAKKLGVISNPIVQSFSITPRSDLFLVLASDGVWDVLTNTEAIRYVDYYRKHCDNSSIPVNLIDPKNSSIAELLAEYSRYCWLSIVEDEDVIIDDISVIILELNSLFPDDYQPKKRPSKSTSIESQELQERLIGAK</sequence>
<dbReference type="EMBL" id="MPUH01001017">
    <property type="protein sequence ID" value="OMJ71158.1"/>
    <property type="molecule type" value="Genomic_DNA"/>
</dbReference>
<organism evidence="5 6">
    <name type="scientific">Stentor coeruleus</name>
    <dbReference type="NCBI Taxonomy" id="5963"/>
    <lineage>
        <taxon>Eukaryota</taxon>
        <taxon>Sar</taxon>
        <taxon>Alveolata</taxon>
        <taxon>Ciliophora</taxon>
        <taxon>Postciliodesmatophora</taxon>
        <taxon>Heterotrichea</taxon>
        <taxon>Heterotrichida</taxon>
        <taxon>Stentoridae</taxon>
        <taxon>Stentor</taxon>
    </lineage>
</organism>
<dbReference type="SMART" id="SM00332">
    <property type="entry name" value="PP2Cc"/>
    <property type="match status" value="1"/>
</dbReference>
<dbReference type="SUPFAM" id="SSF81606">
    <property type="entry name" value="PP2C-like"/>
    <property type="match status" value="1"/>
</dbReference>
<name>A0A1R2B2Z9_9CILI</name>
<reference evidence="5 6" key="1">
    <citation type="submission" date="2016-11" db="EMBL/GenBank/DDBJ databases">
        <title>The macronuclear genome of Stentor coeruleus: a giant cell with tiny introns.</title>
        <authorList>
            <person name="Slabodnick M."/>
            <person name="Ruby J.G."/>
            <person name="Reiff S.B."/>
            <person name="Swart E.C."/>
            <person name="Gosai S."/>
            <person name="Prabakaran S."/>
            <person name="Witkowska E."/>
            <person name="Larue G.E."/>
            <person name="Fisher S."/>
            <person name="Freeman R.M."/>
            <person name="Gunawardena J."/>
            <person name="Chu W."/>
            <person name="Stover N.A."/>
            <person name="Gregory B.D."/>
            <person name="Nowacki M."/>
            <person name="Derisi J."/>
            <person name="Roy S.W."/>
            <person name="Marshall W.F."/>
            <person name="Sood P."/>
        </authorList>
    </citation>
    <scope>NUCLEOTIDE SEQUENCE [LARGE SCALE GENOMIC DNA]</scope>
    <source>
        <strain evidence="5">WM001</strain>
    </source>
</reference>
<keyword evidence="2" id="KW-0472">Membrane</keyword>
<dbReference type="GO" id="GO:0004722">
    <property type="term" value="F:protein serine/threonine phosphatase activity"/>
    <property type="evidence" value="ECO:0007669"/>
    <property type="project" value="InterPro"/>
</dbReference>
<evidence type="ECO:0000256" key="3">
    <source>
        <dbReference type="SAM" id="MobiDB-lite"/>
    </source>
</evidence>
<evidence type="ECO:0000256" key="2">
    <source>
        <dbReference type="ARBA" id="ARBA00023136"/>
    </source>
</evidence>
<evidence type="ECO:0000259" key="4">
    <source>
        <dbReference type="PROSITE" id="PS51746"/>
    </source>
</evidence>
<dbReference type="Proteomes" id="UP000187209">
    <property type="component" value="Unassembled WGS sequence"/>
</dbReference>
<dbReference type="Pfam" id="PF00481">
    <property type="entry name" value="PP2C"/>
    <property type="match status" value="1"/>
</dbReference>
<dbReference type="InterPro" id="IPR001932">
    <property type="entry name" value="PPM-type_phosphatase-like_dom"/>
</dbReference>
<dbReference type="AlphaFoldDB" id="A0A1R2B2Z9"/>
<dbReference type="InterPro" id="IPR015655">
    <property type="entry name" value="PP2C"/>
</dbReference>
<evidence type="ECO:0000313" key="6">
    <source>
        <dbReference type="Proteomes" id="UP000187209"/>
    </source>
</evidence>
<dbReference type="GO" id="GO:0016020">
    <property type="term" value="C:membrane"/>
    <property type="evidence" value="ECO:0007669"/>
    <property type="project" value="UniProtKB-SubCell"/>
</dbReference>
<dbReference type="Gene3D" id="3.60.40.10">
    <property type="entry name" value="PPM-type phosphatase domain"/>
    <property type="match status" value="1"/>
</dbReference>
<proteinExistence type="predicted"/>
<comment type="caution">
    <text evidence="5">The sequence shown here is derived from an EMBL/GenBank/DDBJ whole genome shotgun (WGS) entry which is preliminary data.</text>
</comment>
<keyword evidence="6" id="KW-1185">Reference proteome</keyword>
<dbReference type="PANTHER" id="PTHR47992">
    <property type="entry name" value="PROTEIN PHOSPHATASE"/>
    <property type="match status" value="1"/>
</dbReference>
<dbReference type="OrthoDB" id="10264738at2759"/>
<feature type="domain" description="PPM-type phosphatase" evidence="4">
    <location>
        <begin position="78"/>
        <end position="379"/>
    </location>
</feature>
<evidence type="ECO:0000313" key="5">
    <source>
        <dbReference type="EMBL" id="OMJ71158.1"/>
    </source>
</evidence>
<dbReference type="CDD" id="cd00143">
    <property type="entry name" value="PP2Cc"/>
    <property type="match status" value="1"/>
</dbReference>
<comment type="subcellular location">
    <subcellularLocation>
        <location evidence="1">Membrane</location>
    </subcellularLocation>
</comment>
<accession>A0A1R2B2Z9</accession>
<feature type="region of interest" description="Disordered" evidence="3">
    <location>
        <begin position="387"/>
        <end position="412"/>
    </location>
</feature>